<dbReference type="AlphaFoldDB" id="A0A4U5LR52"/>
<reference evidence="2 3" key="2">
    <citation type="journal article" date="2019" name="G3 (Bethesda)">
        <title>Hybrid Assembly of the Genome of the Entomopathogenic Nematode Steinernema carpocapsae Identifies the X-Chromosome.</title>
        <authorList>
            <person name="Serra L."/>
            <person name="Macchietto M."/>
            <person name="Macias-Munoz A."/>
            <person name="McGill C.J."/>
            <person name="Rodriguez I.M."/>
            <person name="Rodriguez B."/>
            <person name="Murad R."/>
            <person name="Mortazavi A."/>
        </authorList>
    </citation>
    <scope>NUCLEOTIDE SEQUENCE [LARGE SCALE GENOMIC DNA]</scope>
    <source>
        <strain evidence="2 3">ALL</strain>
    </source>
</reference>
<organism evidence="2 3">
    <name type="scientific">Steinernema carpocapsae</name>
    <name type="common">Entomopathogenic nematode</name>
    <dbReference type="NCBI Taxonomy" id="34508"/>
    <lineage>
        <taxon>Eukaryota</taxon>
        <taxon>Metazoa</taxon>
        <taxon>Ecdysozoa</taxon>
        <taxon>Nematoda</taxon>
        <taxon>Chromadorea</taxon>
        <taxon>Rhabditida</taxon>
        <taxon>Tylenchina</taxon>
        <taxon>Panagrolaimomorpha</taxon>
        <taxon>Strongyloidoidea</taxon>
        <taxon>Steinernematidae</taxon>
        <taxon>Steinernema</taxon>
    </lineage>
</organism>
<keyword evidence="3" id="KW-1185">Reference proteome</keyword>
<dbReference type="EMBL" id="AZBU02000013">
    <property type="protein sequence ID" value="TKR58449.1"/>
    <property type="molecule type" value="Genomic_DNA"/>
</dbReference>
<evidence type="ECO:0000256" key="1">
    <source>
        <dbReference type="SAM" id="Phobius"/>
    </source>
</evidence>
<dbReference type="Proteomes" id="UP000298663">
    <property type="component" value="Unassembled WGS sequence"/>
</dbReference>
<sequence>MHIRKQKPHSVLSALREVTRNEGTNEITLRGHQQQQQLVLSPPARGRLLPSAFPAPRFPLALKKQLRRRRSCGCCCWRLFFIAFASSGVFATAFVVQMPKTKNKNNALTASASSPRRAVLAVLASASTRPRPQIAIVCFAPNSKMEREACARRSGATSNEEFSTLVFLIKN</sequence>
<evidence type="ECO:0000313" key="2">
    <source>
        <dbReference type="EMBL" id="TKR58449.1"/>
    </source>
</evidence>
<name>A0A4U5LR52_STECR</name>
<protein>
    <submittedName>
        <fullName evidence="2">Uncharacterized protein</fullName>
    </submittedName>
</protein>
<keyword evidence="1" id="KW-0812">Transmembrane</keyword>
<keyword evidence="1" id="KW-1133">Transmembrane helix</keyword>
<evidence type="ECO:0000313" key="3">
    <source>
        <dbReference type="Proteomes" id="UP000298663"/>
    </source>
</evidence>
<reference evidence="2 3" key="1">
    <citation type="journal article" date="2015" name="Genome Biol.">
        <title>Comparative genomics of Steinernema reveals deeply conserved gene regulatory networks.</title>
        <authorList>
            <person name="Dillman A.R."/>
            <person name="Macchietto M."/>
            <person name="Porter C.F."/>
            <person name="Rogers A."/>
            <person name="Williams B."/>
            <person name="Antoshechkin I."/>
            <person name="Lee M.M."/>
            <person name="Goodwin Z."/>
            <person name="Lu X."/>
            <person name="Lewis E.E."/>
            <person name="Goodrich-Blair H."/>
            <person name="Stock S.P."/>
            <person name="Adams B.J."/>
            <person name="Sternberg P.W."/>
            <person name="Mortazavi A."/>
        </authorList>
    </citation>
    <scope>NUCLEOTIDE SEQUENCE [LARGE SCALE GENOMIC DNA]</scope>
    <source>
        <strain evidence="2 3">ALL</strain>
    </source>
</reference>
<proteinExistence type="predicted"/>
<feature type="transmembrane region" description="Helical" evidence="1">
    <location>
        <begin position="75"/>
        <end position="96"/>
    </location>
</feature>
<keyword evidence="1" id="KW-0472">Membrane</keyword>
<gene>
    <name evidence="2" type="ORF">L596_029891</name>
</gene>
<comment type="caution">
    <text evidence="2">The sequence shown here is derived from an EMBL/GenBank/DDBJ whole genome shotgun (WGS) entry which is preliminary data.</text>
</comment>
<accession>A0A4U5LR52</accession>